<evidence type="ECO:0000256" key="11">
    <source>
        <dbReference type="ARBA" id="ARBA00048679"/>
    </source>
</evidence>
<evidence type="ECO:0000256" key="15">
    <source>
        <dbReference type="SAM" id="MobiDB-lite"/>
    </source>
</evidence>
<dbReference type="FunFam" id="3.30.200.20:FF:000042">
    <property type="entry name" value="Aurora kinase A"/>
    <property type="match status" value="1"/>
</dbReference>
<dbReference type="SUPFAM" id="SSF56112">
    <property type="entry name" value="Protein kinase-like (PK-like)"/>
    <property type="match status" value="1"/>
</dbReference>
<evidence type="ECO:0000256" key="10">
    <source>
        <dbReference type="ARBA" id="ARBA00047899"/>
    </source>
</evidence>
<evidence type="ECO:0000256" key="3">
    <source>
        <dbReference type="ARBA" id="ARBA00022490"/>
    </source>
</evidence>
<evidence type="ECO:0000256" key="12">
    <source>
        <dbReference type="ARBA" id="ARBA00075375"/>
    </source>
</evidence>
<dbReference type="PROSITE" id="PS00107">
    <property type="entry name" value="PROTEIN_KINASE_ATP"/>
    <property type="match status" value="1"/>
</dbReference>
<organism evidence="17 18">
    <name type="scientific">Naegleria fowleri</name>
    <name type="common">Brain eating amoeba</name>
    <dbReference type="NCBI Taxonomy" id="5763"/>
    <lineage>
        <taxon>Eukaryota</taxon>
        <taxon>Discoba</taxon>
        <taxon>Heterolobosea</taxon>
        <taxon>Tetramitia</taxon>
        <taxon>Eutetramitia</taxon>
        <taxon>Vahlkampfiidae</taxon>
        <taxon>Naegleria</taxon>
    </lineage>
</organism>
<dbReference type="InterPro" id="IPR017441">
    <property type="entry name" value="Protein_kinase_ATP_BS"/>
</dbReference>
<dbReference type="Pfam" id="PF00514">
    <property type="entry name" value="Arm"/>
    <property type="match status" value="1"/>
</dbReference>
<protein>
    <recommendedName>
        <fullName evidence="2">non-specific serine/threonine protein kinase</fullName>
        <ecNumber evidence="2">2.7.11.1</ecNumber>
    </recommendedName>
    <alternativeName>
        <fullName evidence="12">Fused homolog</fullName>
    </alternativeName>
</protein>
<dbReference type="InterPro" id="IPR011989">
    <property type="entry name" value="ARM-like"/>
</dbReference>
<keyword evidence="18" id="KW-1185">Reference proteome</keyword>
<dbReference type="InterPro" id="IPR000225">
    <property type="entry name" value="Armadillo"/>
</dbReference>
<dbReference type="CDD" id="cd14002">
    <property type="entry name" value="STKc_STK36"/>
    <property type="match status" value="1"/>
</dbReference>
<dbReference type="InterPro" id="IPR011009">
    <property type="entry name" value="Kinase-like_dom_sf"/>
</dbReference>
<evidence type="ECO:0000256" key="7">
    <source>
        <dbReference type="ARBA" id="ARBA00022777"/>
    </source>
</evidence>
<comment type="caution">
    <text evidence="17">The sequence shown here is derived from an EMBL/GenBank/DDBJ whole genome shotgun (WGS) entry which is preliminary data.</text>
</comment>
<keyword evidence="8 14" id="KW-0067">ATP-binding</keyword>
<dbReference type="VEuPathDB" id="AmoebaDB:NfTy_029020"/>
<gene>
    <name evidence="17" type="ORF">FDP41_013426</name>
</gene>
<evidence type="ECO:0000256" key="4">
    <source>
        <dbReference type="ARBA" id="ARBA00022527"/>
    </source>
</evidence>
<keyword evidence="9" id="KW-0206">Cytoskeleton</keyword>
<dbReference type="Proteomes" id="UP000444721">
    <property type="component" value="Unassembled WGS sequence"/>
</dbReference>
<dbReference type="OrthoDB" id="266718at2759"/>
<dbReference type="PANTHER" id="PTHR22983:SF6">
    <property type="entry name" value="SERINE_THREONINE-PROTEIN KINASE 36"/>
    <property type="match status" value="1"/>
</dbReference>
<dbReference type="GO" id="GO:0005524">
    <property type="term" value="F:ATP binding"/>
    <property type="evidence" value="ECO:0007669"/>
    <property type="project" value="UniProtKB-UniRule"/>
</dbReference>
<evidence type="ECO:0000313" key="18">
    <source>
        <dbReference type="Proteomes" id="UP000444721"/>
    </source>
</evidence>
<dbReference type="InterPro" id="IPR016024">
    <property type="entry name" value="ARM-type_fold"/>
</dbReference>
<evidence type="ECO:0000256" key="14">
    <source>
        <dbReference type="PROSITE-ProRule" id="PRU10141"/>
    </source>
</evidence>
<dbReference type="VEuPathDB" id="AmoebaDB:NF0099580"/>
<dbReference type="Gene3D" id="1.10.510.10">
    <property type="entry name" value="Transferase(Phosphotransferase) domain 1"/>
    <property type="match status" value="1"/>
</dbReference>
<feature type="repeat" description="ARM" evidence="13">
    <location>
        <begin position="1087"/>
        <end position="1121"/>
    </location>
</feature>
<comment type="catalytic activity">
    <reaction evidence="10">
        <text>L-threonyl-[protein] + ATP = O-phospho-L-threonyl-[protein] + ADP + H(+)</text>
        <dbReference type="Rhea" id="RHEA:46608"/>
        <dbReference type="Rhea" id="RHEA-COMP:11060"/>
        <dbReference type="Rhea" id="RHEA-COMP:11605"/>
        <dbReference type="ChEBI" id="CHEBI:15378"/>
        <dbReference type="ChEBI" id="CHEBI:30013"/>
        <dbReference type="ChEBI" id="CHEBI:30616"/>
        <dbReference type="ChEBI" id="CHEBI:61977"/>
        <dbReference type="ChEBI" id="CHEBI:456216"/>
        <dbReference type="EC" id="2.7.11.1"/>
    </reaction>
</comment>
<dbReference type="SMART" id="SM00185">
    <property type="entry name" value="ARM"/>
    <property type="match status" value="4"/>
</dbReference>
<dbReference type="EC" id="2.7.11.1" evidence="2"/>
<dbReference type="GO" id="GO:0004674">
    <property type="term" value="F:protein serine/threonine kinase activity"/>
    <property type="evidence" value="ECO:0007669"/>
    <property type="project" value="UniProtKB-KW"/>
</dbReference>
<dbReference type="PROSITE" id="PS50176">
    <property type="entry name" value="ARM_REPEAT"/>
    <property type="match status" value="1"/>
</dbReference>
<dbReference type="SUPFAM" id="SSF48371">
    <property type="entry name" value="ARM repeat"/>
    <property type="match status" value="2"/>
</dbReference>
<dbReference type="OMA" id="FARVMSC"/>
<comment type="catalytic activity">
    <reaction evidence="11">
        <text>L-seryl-[protein] + ATP = O-phospho-L-seryl-[protein] + ADP + H(+)</text>
        <dbReference type="Rhea" id="RHEA:17989"/>
        <dbReference type="Rhea" id="RHEA-COMP:9863"/>
        <dbReference type="Rhea" id="RHEA-COMP:11604"/>
        <dbReference type="ChEBI" id="CHEBI:15378"/>
        <dbReference type="ChEBI" id="CHEBI:29999"/>
        <dbReference type="ChEBI" id="CHEBI:30616"/>
        <dbReference type="ChEBI" id="CHEBI:83421"/>
        <dbReference type="ChEBI" id="CHEBI:456216"/>
        <dbReference type="EC" id="2.7.11.1"/>
    </reaction>
</comment>
<dbReference type="GO" id="GO:0005737">
    <property type="term" value="C:cytoplasm"/>
    <property type="evidence" value="ECO:0007669"/>
    <property type="project" value="UniProtKB-ARBA"/>
</dbReference>
<name>A0A6A5C096_NAEFO</name>
<dbReference type="PROSITE" id="PS50011">
    <property type="entry name" value="PROTEIN_KINASE_DOM"/>
    <property type="match status" value="1"/>
</dbReference>
<dbReference type="InterPro" id="IPR000719">
    <property type="entry name" value="Prot_kinase_dom"/>
</dbReference>
<feature type="domain" description="Protein kinase" evidence="16">
    <location>
        <begin position="28"/>
        <end position="278"/>
    </location>
</feature>
<dbReference type="VEuPathDB" id="AmoebaDB:FDP41_013426"/>
<evidence type="ECO:0000256" key="1">
    <source>
        <dbReference type="ARBA" id="ARBA00004245"/>
    </source>
</evidence>
<evidence type="ECO:0000259" key="16">
    <source>
        <dbReference type="PROSITE" id="PS50011"/>
    </source>
</evidence>
<evidence type="ECO:0000256" key="2">
    <source>
        <dbReference type="ARBA" id="ARBA00012513"/>
    </source>
</evidence>
<evidence type="ECO:0000256" key="8">
    <source>
        <dbReference type="ARBA" id="ARBA00022840"/>
    </source>
</evidence>
<dbReference type="Pfam" id="PF00069">
    <property type="entry name" value="Pkinase"/>
    <property type="match status" value="1"/>
</dbReference>
<accession>A0A6A5C096</accession>
<keyword evidence="5" id="KW-0808">Transferase</keyword>
<dbReference type="Gene3D" id="1.25.10.10">
    <property type="entry name" value="Leucine-rich Repeat Variant"/>
    <property type="match status" value="3"/>
</dbReference>
<sequence length="1205" mass="136221">MIKQQQPSEASSSNNHTGKTYSSSIDDYHVLELIGEGSFGKVFKGRRKYTSQIVAMKFIPKKGKNEKELYNLRQEINILKKLNHENIILLLDSFETKEEFCVVMEYAQGELFEILEDDERLPEDVVAKIAKQLVRALHYLHSNRIIHRDMKPQNILIGSDGAIKLCDFGFARVMSCNTMVLTSIKGTPLYMAPELVQEQPYNHTADLWSLGVILYELVVGKPPFFTNNFFSLIQFIVKDPVKYPPYISPPMKSFLRGLLNKAPKQRLDWPKLLDHPFVRETKEERELRERMLQENIGRKRLEMFEQIVALSHKQQMDEKAKKKPKTPAKNLTQTRVKKKIEPKQEISITDIEVTLIKDENGPKTVMKNVEYLDKLANTIKVNQTAFKTKSAKIVQTSLKILAKALEKCEEEDSDNLIDANIVTSLLAFLKEFAGAKFDTKPTVQDALIALHFALPYGIENISSVITDFFTILPALVDYRYDSTLSVQIYTMKCLKELSTKIGFVPFQTSQVFESLKELQWHDAVCTCLDLKIVKTEKKFVQHLTTTAIKALAELVHPVEGEIFQFPSIFQTENTLSTEIIECSQDNTIRAALAKAALKQNILPVLTELFTHQEANVRVAALRTTYQLCRFSTEFSHQISTDTSILQSLISLVKDTTDIKAMYETELSALTISIIFKDSPKIISQLGKDTDALVGNCIVMINTSLDERLKCFCVLLLSRLAQDTSLKKRIISELLTPVGLGKINDILIKDFSIYQLHEVKRVEGSGFGFPDVGLLDGVITLFNQVSELWNVSFNNLLVKTGTWKSVCERLKSSDIELSTDAVLASLKLMYDIATGNPENIANLVGDMSIVRALIQALKDKILQSFSKWPVSRNGGGIYLSNLINATVGFLHLLYNQASMQEKENEKLLAELIKIMHKEELVKYCISILDFVSMDNFGSSLNFLASMVLTSNYFTKQYIKYGGLQPEFVQKVIDPSNPPAIIMDGLSILSQIARMSKDYYKQIHQAKIYTIIKELLRHKESEVRAKVCNLIGNMCRHSAFFYEALEQYSLIPDLIQRCKDLDANTRKFACFAIGNACFHNNNLYKPLAPCIPPLIDLLSENSDEKTKANAAGALGNLVRNSNELVKDLLKSGAIEALVKTLNDENSSAKKIALFSLGNFCQYDECCVMLKQLNFEKTIAEIMTKNQDDAGVQKYCSRIQANLSKITL</sequence>
<evidence type="ECO:0000313" key="17">
    <source>
        <dbReference type="EMBL" id="KAF0980212.1"/>
    </source>
</evidence>
<keyword evidence="7" id="KW-0418">Kinase</keyword>
<dbReference type="FunFam" id="1.10.510.10:FF:000292">
    <property type="entry name" value="Serine/threonine-protein kinase 36"/>
    <property type="match status" value="1"/>
</dbReference>
<reference evidence="17 18" key="1">
    <citation type="journal article" date="2019" name="Sci. Rep.">
        <title>Nanopore sequencing improves the draft genome of the human pathogenic amoeba Naegleria fowleri.</title>
        <authorList>
            <person name="Liechti N."/>
            <person name="Schurch N."/>
            <person name="Bruggmann R."/>
            <person name="Wittwer M."/>
        </authorList>
    </citation>
    <scope>NUCLEOTIDE SEQUENCE [LARGE SCALE GENOMIC DNA]</scope>
    <source>
        <strain evidence="17 18">ATCC 30894</strain>
    </source>
</reference>
<dbReference type="EMBL" id="VFQX01000019">
    <property type="protein sequence ID" value="KAF0980212.1"/>
    <property type="molecule type" value="Genomic_DNA"/>
</dbReference>
<dbReference type="RefSeq" id="XP_044564925.1">
    <property type="nucleotide sequence ID" value="XM_044704055.1"/>
</dbReference>
<dbReference type="PROSITE" id="PS00108">
    <property type="entry name" value="PROTEIN_KINASE_ST"/>
    <property type="match status" value="1"/>
</dbReference>
<dbReference type="PANTHER" id="PTHR22983">
    <property type="entry name" value="PROTEIN KINASE RELATED"/>
    <property type="match status" value="1"/>
</dbReference>
<dbReference type="GeneID" id="68120641"/>
<evidence type="ECO:0000256" key="9">
    <source>
        <dbReference type="ARBA" id="ARBA00023212"/>
    </source>
</evidence>
<feature type="region of interest" description="Disordered" evidence="15">
    <location>
        <begin position="1"/>
        <end position="20"/>
    </location>
</feature>
<proteinExistence type="predicted"/>
<evidence type="ECO:0000256" key="5">
    <source>
        <dbReference type="ARBA" id="ARBA00022679"/>
    </source>
</evidence>
<dbReference type="AlphaFoldDB" id="A0A6A5C096"/>
<comment type="subcellular location">
    <subcellularLocation>
        <location evidence="1">Cytoplasm</location>
        <location evidence="1">Cytoskeleton</location>
    </subcellularLocation>
</comment>
<evidence type="ECO:0000256" key="6">
    <source>
        <dbReference type="ARBA" id="ARBA00022741"/>
    </source>
</evidence>
<evidence type="ECO:0000256" key="13">
    <source>
        <dbReference type="PROSITE-ProRule" id="PRU00259"/>
    </source>
</evidence>
<dbReference type="GO" id="GO:0005856">
    <property type="term" value="C:cytoskeleton"/>
    <property type="evidence" value="ECO:0007669"/>
    <property type="project" value="UniProtKB-SubCell"/>
</dbReference>
<feature type="binding site" evidence="14">
    <location>
        <position position="62"/>
    </location>
    <ligand>
        <name>ATP</name>
        <dbReference type="ChEBI" id="CHEBI:30616"/>
    </ligand>
</feature>
<dbReference type="InterPro" id="IPR008271">
    <property type="entry name" value="Ser/Thr_kinase_AS"/>
</dbReference>
<keyword evidence="4" id="KW-0723">Serine/threonine-protein kinase</keyword>
<dbReference type="SMART" id="SM00220">
    <property type="entry name" value="S_TKc"/>
    <property type="match status" value="1"/>
</dbReference>
<keyword evidence="6 14" id="KW-0547">Nucleotide-binding</keyword>
<keyword evidence="3" id="KW-0963">Cytoplasm</keyword>